<comment type="caution">
    <text evidence="2">The sequence shown here is derived from an EMBL/GenBank/DDBJ whole genome shotgun (WGS) entry which is preliminary data.</text>
</comment>
<gene>
    <name evidence="2" type="ORF">DES45_103321</name>
</gene>
<name>A0A370HQ37_9HYPH</name>
<evidence type="ECO:0000313" key="3">
    <source>
        <dbReference type="Proteomes" id="UP000254925"/>
    </source>
</evidence>
<organism evidence="2 3">
    <name type="scientific">Microvirga subterranea</name>
    <dbReference type="NCBI Taxonomy" id="186651"/>
    <lineage>
        <taxon>Bacteria</taxon>
        <taxon>Pseudomonadati</taxon>
        <taxon>Pseudomonadota</taxon>
        <taxon>Alphaproteobacteria</taxon>
        <taxon>Hyphomicrobiales</taxon>
        <taxon>Methylobacteriaceae</taxon>
        <taxon>Microvirga</taxon>
    </lineage>
</organism>
<evidence type="ECO:0000313" key="2">
    <source>
        <dbReference type="EMBL" id="RDI60061.1"/>
    </source>
</evidence>
<reference evidence="2 3" key="1">
    <citation type="submission" date="2018-07" db="EMBL/GenBank/DDBJ databases">
        <title>Genomic Encyclopedia of Type Strains, Phase IV (KMG-IV): sequencing the most valuable type-strain genomes for metagenomic binning, comparative biology and taxonomic classification.</title>
        <authorList>
            <person name="Goeker M."/>
        </authorList>
    </citation>
    <scope>NUCLEOTIDE SEQUENCE [LARGE SCALE GENOMIC DNA]</scope>
    <source>
        <strain evidence="2 3">DSM 14364</strain>
    </source>
</reference>
<feature type="compositionally biased region" description="Gly residues" evidence="1">
    <location>
        <begin position="49"/>
        <end position="61"/>
    </location>
</feature>
<dbReference type="AlphaFoldDB" id="A0A370HQ37"/>
<protein>
    <submittedName>
        <fullName evidence="2">Uncharacterized protein</fullName>
    </submittedName>
</protein>
<feature type="region of interest" description="Disordered" evidence="1">
    <location>
        <begin position="86"/>
        <end position="106"/>
    </location>
</feature>
<accession>A0A370HQ37</accession>
<feature type="region of interest" description="Disordered" evidence="1">
    <location>
        <begin position="129"/>
        <end position="154"/>
    </location>
</feature>
<dbReference type="EMBL" id="QQBB01000003">
    <property type="protein sequence ID" value="RDI60061.1"/>
    <property type="molecule type" value="Genomic_DNA"/>
</dbReference>
<proteinExistence type="predicted"/>
<feature type="region of interest" description="Disordered" evidence="1">
    <location>
        <begin position="40"/>
        <end position="70"/>
    </location>
</feature>
<keyword evidence="3" id="KW-1185">Reference proteome</keyword>
<evidence type="ECO:0000256" key="1">
    <source>
        <dbReference type="SAM" id="MobiDB-lite"/>
    </source>
</evidence>
<dbReference type="Proteomes" id="UP000254925">
    <property type="component" value="Unassembled WGS sequence"/>
</dbReference>
<sequence length="210" mass="22829">MVPLCSWWLTKARLYRGGLVHRGARSRGVLICGSGHGPAGAVTQPHPAGGPGTSLGTGAGRRPGRSWGGVRLRRLSDQRRLFRPKEPCARGHPALPPTTTLRAGSPLAPPQLLQARRHLAPGPLTRALCQPTRVIPGGPQDRDGDPQTDATPRIPFRFRGRPIEMGTAPRTLSKGYLRQVRPFGRRKARPSFGKPLKCLEKWLVIAHLTS</sequence>